<dbReference type="InterPro" id="IPR015942">
    <property type="entry name" value="Asp/Glu/hydantoin_racemase"/>
</dbReference>
<keyword evidence="2" id="KW-0413">Isomerase</keyword>
<dbReference type="Pfam" id="PF01177">
    <property type="entry name" value="Asp_Glu_race"/>
    <property type="match status" value="1"/>
</dbReference>
<dbReference type="RefSeq" id="WP_012863410.1">
    <property type="nucleotide sequence ID" value="NC_013517.1"/>
</dbReference>
<dbReference type="PROSITE" id="PS00924">
    <property type="entry name" value="ASP_GLU_RACEMASE_2"/>
    <property type="match status" value="1"/>
</dbReference>
<dbReference type="InterPro" id="IPR001920">
    <property type="entry name" value="Asp/Glu_race"/>
</dbReference>
<dbReference type="PANTHER" id="PTHR21198:SF7">
    <property type="entry name" value="ASPARTATE-GLUTAMATE RACEMASE FAMILY"/>
    <property type="match status" value="1"/>
</dbReference>
<evidence type="ECO:0000256" key="1">
    <source>
        <dbReference type="ARBA" id="ARBA00007847"/>
    </source>
</evidence>
<evidence type="ECO:0000256" key="2">
    <source>
        <dbReference type="ARBA" id="ARBA00023235"/>
    </source>
</evidence>
<sequence>MKTVGLIGGMSWESTSEYYKKINEGIKEQLGGFHSGKILMYSFDFDEIEALQHKNQWDELTEMLVDAGTRLKKAGADFLAICTNTMHKVADEVAEKTGLKVLHIADVTAEAIIQKNKNIVGLLGTDFTMSEDFYKKRLNDKYNIEVMIPEKMERERVHRVIYDELCCGIVKSQSKAEFITIINNLKDKGAEGVILGCTEIPMLIEQKDLDIRVFDSMKLHADAIVKEMLNG</sequence>
<dbReference type="Gene3D" id="3.40.50.1860">
    <property type="match status" value="2"/>
</dbReference>
<evidence type="ECO:0000313" key="4">
    <source>
        <dbReference type="Proteomes" id="UP000000845"/>
    </source>
</evidence>
<dbReference type="Proteomes" id="UP000000845">
    <property type="component" value="Chromosome"/>
</dbReference>
<dbReference type="HOGENOM" id="CLU_055360_1_0_0"/>
<proteinExistence type="inferred from homology"/>
<dbReference type="KEGG" id="str:Sterm_4003"/>
<dbReference type="NCBIfam" id="TIGR00035">
    <property type="entry name" value="asp_race"/>
    <property type="match status" value="1"/>
</dbReference>
<comment type="similarity">
    <text evidence="1">Belongs to the aspartate/glutamate racemases family.</text>
</comment>
<dbReference type="SUPFAM" id="SSF53681">
    <property type="entry name" value="Aspartate/glutamate racemase"/>
    <property type="match status" value="2"/>
</dbReference>
<name>D1AGW5_SEBTE</name>
<dbReference type="GO" id="GO:0047661">
    <property type="term" value="F:amino-acid racemase activity"/>
    <property type="evidence" value="ECO:0007669"/>
    <property type="project" value="InterPro"/>
</dbReference>
<dbReference type="EMBL" id="CP001739">
    <property type="protein sequence ID" value="ACZ10835.1"/>
    <property type="molecule type" value="Genomic_DNA"/>
</dbReference>
<keyword evidence="4" id="KW-1185">Reference proteome</keyword>
<reference evidence="3 4" key="2">
    <citation type="journal article" date="2010" name="Stand. Genomic Sci.">
        <title>Complete genome sequence of Sebaldella termitidis type strain (NCTC 11300).</title>
        <authorList>
            <person name="Harmon-Smith M."/>
            <person name="Celia L."/>
            <person name="Chertkov O."/>
            <person name="Lapidus A."/>
            <person name="Copeland A."/>
            <person name="Glavina Del Rio T."/>
            <person name="Nolan M."/>
            <person name="Lucas S."/>
            <person name="Tice H."/>
            <person name="Cheng J.F."/>
            <person name="Han C."/>
            <person name="Detter J.C."/>
            <person name="Bruce D."/>
            <person name="Goodwin L."/>
            <person name="Pitluck S."/>
            <person name="Pati A."/>
            <person name="Liolios K."/>
            <person name="Ivanova N."/>
            <person name="Mavromatis K."/>
            <person name="Mikhailova N."/>
            <person name="Chen A."/>
            <person name="Palaniappan K."/>
            <person name="Land M."/>
            <person name="Hauser L."/>
            <person name="Chang Y.J."/>
            <person name="Jeffries C.D."/>
            <person name="Brettin T."/>
            <person name="Goker M."/>
            <person name="Beck B."/>
            <person name="Bristow J."/>
            <person name="Eisen J.A."/>
            <person name="Markowitz V."/>
            <person name="Hugenholtz P."/>
            <person name="Kyrpides N.C."/>
            <person name="Klenk H.P."/>
            <person name="Chen F."/>
        </authorList>
    </citation>
    <scope>NUCLEOTIDE SEQUENCE [LARGE SCALE GENOMIC DNA]</scope>
    <source>
        <strain evidence="4">ATCC 33386 / NCTC 11300</strain>
    </source>
</reference>
<dbReference type="InterPro" id="IPR033134">
    <property type="entry name" value="Asp/Glu_racemase_AS_2"/>
</dbReference>
<reference evidence="4" key="1">
    <citation type="submission" date="2009-09" db="EMBL/GenBank/DDBJ databases">
        <title>The complete chromosome of Sebaldella termitidis ATCC 33386.</title>
        <authorList>
            <consortium name="US DOE Joint Genome Institute (JGI-PGF)"/>
            <person name="Lucas S."/>
            <person name="Copeland A."/>
            <person name="Lapidus A."/>
            <person name="Glavina del Rio T."/>
            <person name="Dalin E."/>
            <person name="Tice H."/>
            <person name="Bruce D."/>
            <person name="Goodwin L."/>
            <person name="Pitluck S."/>
            <person name="Kyrpides N."/>
            <person name="Mavromatis K."/>
            <person name="Ivanova N."/>
            <person name="Mikhailova N."/>
            <person name="Sims D."/>
            <person name="Meincke L."/>
            <person name="Brettin T."/>
            <person name="Detter J.C."/>
            <person name="Han C."/>
            <person name="Larimer F."/>
            <person name="Land M."/>
            <person name="Hauser L."/>
            <person name="Markowitz V."/>
            <person name="Cheng J.F."/>
            <person name="Hugenholtz P."/>
            <person name="Woyke T."/>
            <person name="Wu D."/>
            <person name="Eisen J.A."/>
        </authorList>
    </citation>
    <scope>NUCLEOTIDE SEQUENCE [LARGE SCALE GENOMIC DNA]</scope>
    <source>
        <strain evidence="4">ATCC 33386 / NCTC 11300</strain>
    </source>
</reference>
<dbReference type="STRING" id="526218.Sterm_4003"/>
<organism evidence="3 4">
    <name type="scientific">Sebaldella termitidis (strain ATCC 33386 / NCTC 11300)</name>
    <dbReference type="NCBI Taxonomy" id="526218"/>
    <lineage>
        <taxon>Bacteria</taxon>
        <taxon>Fusobacteriati</taxon>
        <taxon>Fusobacteriota</taxon>
        <taxon>Fusobacteriia</taxon>
        <taxon>Fusobacteriales</taxon>
        <taxon>Leptotrichiaceae</taxon>
        <taxon>Sebaldella</taxon>
    </lineage>
</organism>
<dbReference type="InterPro" id="IPR004380">
    <property type="entry name" value="Asp_race"/>
</dbReference>
<evidence type="ECO:0000313" key="3">
    <source>
        <dbReference type="EMBL" id="ACZ10835.1"/>
    </source>
</evidence>
<accession>D1AGW5</accession>
<dbReference type="PANTHER" id="PTHR21198">
    <property type="entry name" value="GLUTAMATE RACEMASE"/>
    <property type="match status" value="1"/>
</dbReference>
<dbReference type="eggNOG" id="COG1794">
    <property type="taxonomic scope" value="Bacteria"/>
</dbReference>
<gene>
    <name evidence="3" type="ordered locus">Sterm_4003</name>
</gene>
<protein>
    <submittedName>
        <fullName evidence="3">Aspartate racemase</fullName>
    </submittedName>
</protein>
<dbReference type="AlphaFoldDB" id="D1AGW5"/>